<accession>A0A1H3EJ34</accession>
<organism evidence="1 2">
    <name type="scientific">Pseudomonas kuykendallii</name>
    <dbReference type="NCBI Taxonomy" id="1007099"/>
    <lineage>
        <taxon>Bacteria</taxon>
        <taxon>Pseudomonadati</taxon>
        <taxon>Pseudomonadota</taxon>
        <taxon>Gammaproteobacteria</taxon>
        <taxon>Pseudomonadales</taxon>
        <taxon>Pseudomonadaceae</taxon>
        <taxon>Pseudomonas</taxon>
    </lineage>
</organism>
<gene>
    <name evidence="1" type="ORF">SAMN05216287_3744</name>
</gene>
<keyword evidence="2" id="KW-1185">Reference proteome</keyword>
<evidence type="ECO:0008006" key="3">
    <source>
        <dbReference type="Google" id="ProtNLM"/>
    </source>
</evidence>
<proteinExistence type="predicted"/>
<dbReference type="STRING" id="1007099.SAMN05216287_3744"/>
<dbReference type="EMBL" id="FNNU01000006">
    <property type="protein sequence ID" value="SDX78711.1"/>
    <property type="molecule type" value="Genomic_DNA"/>
</dbReference>
<name>A0A1H3EJ34_9PSED</name>
<sequence length="102" mass="11618">MQETNSREIVVGGQSIICRELTVLQVRNWLKDTELETDPFEAMLFTDCTLGDIKRMTSLTDEMIDAMRPSQVDEVISVCKELNPHFFGLLGRLTKVVQQARS</sequence>
<dbReference type="Proteomes" id="UP000243778">
    <property type="component" value="Unassembled WGS sequence"/>
</dbReference>
<protein>
    <recommendedName>
        <fullName evidence="3">Phage tail assembly chaperone protein, E, or 41 or 14</fullName>
    </recommendedName>
</protein>
<evidence type="ECO:0000313" key="1">
    <source>
        <dbReference type="EMBL" id="SDX78711.1"/>
    </source>
</evidence>
<dbReference type="RefSeq" id="WP_090231160.1">
    <property type="nucleotide sequence ID" value="NZ_FNNU01000006.1"/>
</dbReference>
<reference evidence="2" key="1">
    <citation type="submission" date="2016-10" db="EMBL/GenBank/DDBJ databases">
        <authorList>
            <person name="Varghese N."/>
            <person name="Submissions S."/>
        </authorList>
    </citation>
    <scope>NUCLEOTIDE SEQUENCE [LARGE SCALE GENOMIC DNA]</scope>
    <source>
        <strain evidence="2">NRRL B-59562</strain>
    </source>
</reference>
<evidence type="ECO:0000313" key="2">
    <source>
        <dbReference type="Proteomes" id="UP000243778"/>
    </source>
</evidence>
<dbReference type="OrthoDB" id="6981792at2"/>
<dbReference type="AlphaFoldDB" id="A0A1H3EJ34"/>